<protein>
    <submittedName>
        <fullName evidence="2">VOC family protein</fullName>
    </submittedName>
</protein>
<dbReference type="Gene3D" id="3.10.180.10">
    <property type="entry name" value="2,3-Dihydroxybiphenyl 1,2-Dioxygenase, domain 1"/>
    <property type="match status" value="1"/>
</dbReference>
<dbReference type="InterPro" id="IPR052164">
    <property type="entry name" value="Anthracycline_SecMetBiosynth"/>
</dbReference>
<keyword evidence="3" id="KW-1185">Reference proteome</keyword>
<dbReference type="CDD" id="cd07247">
    <property type="entry name" value="SgaA_N_like"/>
    <property type="match status" value="1"/>
</dbReference>
<dbReference type="PANTHER" id="PTHR33993">
    <property type="entry name" value="GLYOXALASE-RELATED"/>
    <property type="match status" value="1"/>
</dbReference>
<dbReference type="Proteomes" id="UP000598350">
    <property type="component" value="Unassembled WGS sequence"/>
</dbReference>
<evidence type="ECO:0000259" key="1">
    <source>
        <dbReference type="PROSITE" id="PS51819"/>
    </source>
</evidence>
<gene>
    <name evidence="2" type="ORF">HPE63_04620</name>
</gene>
<dbReference type="RefSeq" id="WP_188313042.1">
    <property type="nucleotide sequence ID" value="NZ_JABTCG010000001.1"/>
</dbReference>
<dbReference type="PANTHER" id="PTHR33993:SF2">
    <property type="entry name" value="VOC DOMAIN-CONTAINING PROTEIN"/>
    <property type="match status" value="1"/>
</dbReference>
<dbReference type="InterPro" id="IPR037523">
    <property type="entry name" value="VOC_core"/>
</dbReference>
<dbReference type="InterPro" id="IPR029068">
    <property type="entry name" value="Glyas_Bleomycin-R_OHBP_Dase"/>
</dbReference>
<comment type="caution">
    <text evidence="2">The sequence shown here is derived from an EMBL/GenBank/DDBJ whole genome shotgun (WGS) entry which is preliminary data.</text>
</comment>
<evidence type="ECO:0000313" key="2">
    <source>
        <dbReference type="EMBL" id="MBD0849945.1"/>
    </source>
</evidence>
<proteinExistence type="predicted"/>
<dbReference type="InterPro" id="IPR004360">
    <property type="entry name" value="Glyas_Fos-R_dOase_dom"/>
</dbReference>
<reference evidence="2 3" key="1">
    <citation type="submission" date="2020-05" db="EMBL/GenBank/DDBJ databases">
        <title>The draft genome sequence of Maribacter arenosus CAU 1321.</title>
        <authorList>
            <person name="Mu L."/>
        </authorList>
    </citation>
    <scope>NUCLEOTIDE SEQUENCE [LARGE SCALE GENOMIC DNA]</scope>
    <source>
        <strain evidence="2 3">CAU 1321</strain>
    </source>
</reference>
<dbReference type="EMBL" id="JABTCG010000001">
    <property type="protein sequence ID" value="MBD0849945.1"/>
    <property type="molecule type" value="Genomic_DNA"/>
</dbReference>
<sequence>MKEKRVTHFEIPCENPEKTMKFFEQVFSWKFQKFGNEDYWFAITGNEDPGINGAIMKKRKPDQPITNSISVENMDEALKNIEKHKGQIVVPKMAIPTSGWLAFFKDPDGNIHGVWQDDQKAK</sequence>
<name>A0ABR7VAQ9_9FLAO</name>
<evidence type="ECO:0000313" key="3">
    <source>
        <dbReference type="Proteomes" id="UP000598350"/>
    </source>
</evidence>
<dbReference type="SUPFAM" id="SSF54593">
    <property type="entry name" value="Glyoxalase/Bleomycin resistance protein/Dihydroxybiphenyl dioxygenase"/>
    <property type="match status" value="1"/>
</dbReference>
<feature type="domain" description="VOC" evidence="1">
    <location>
        <begin position="5"/>
        <end position="117"/>
    </location>
</feature>
<dbReference type="Pfam" id="PF00903">
    <property type="entry name" value="Glyoxalase"/>
    <property type="match status" value="1"/>
</dbReference>
<accession>A0ABR7VAQ9</accession>
<organism evidence="2 3">
    <name type="scientific">Maribacter arenosus</name>
    <dbReference type="NCBI Taxonomy" id="1854708"/>
    <lineage>
        <taxon>Bacteria</taxon>
        <taxon>Pseudomonadati</taxon>
        <taxon>Bacteroidota</taxon>
        <taxon>Flavobacteriia</taxon>
        <taxon>Flavobacteriales</taxon>
        <taxon>Flavobacteriaceae</taxon>
        <taxon>Maribacter</taxon>
    </lineage>
</organism>
<dbReference type="PROSITE" id="PS51819">
    <property type="entry name" value="VOC"/>
    <property type="match status" value="1"/>
</dbReference>